<feature type="transmembrane region" description="Helical" evidence="1">
    <location>
        <begin position="12"/>
        <end position="37"/>
    </location>
</feature>
<dbReference type="EMBL" id="JAMXQV010000018">
    <property type="protein sequence ID" value="MCR6487158.1"/>
    <property type="molecule type" value="Genomic_DNA"/>
</dbReference>
<accession>A0A9X2NH43</accession>
<keyword evidence="3" id="KW-1185">Reference proteome</keyword>
<keyword evidence="1" id="KW-1133">Transmembrane helix</keyword>
<keyword evidence="1" id="KW-0472">Membrane</keyword>
<gene>
    <name evidence="2" type="ORF">M8542_30450</name>
</gene>
<name>A0A9X2NH43_9PSEU</name>
<evidence type="ECO:0000313" key="2">
    <source>
        <dbReference type="EMBL" id="MCR6487158.1"/>
    </source>
</evidence>
<dbReference type="Proteomes" id="UP001144096">
    <property type="component" value="Unassembled WGS sequence"/>
</dbReference>
<protein>
    <submittedName>
        <fullName evidence="2">Uncharacterized protein</fullName>
    </submittedName>
</protein>
<dbReference type="RefSeq" id="WP_257923729.1">
    <property type="nucleotide sequence ID" value="NZ_JAMXQV010000018.1"/>
</dbReference>
<reference evidence="2" key="1">
    <citation type="submission" date="2022-06" db="EMBL/GenBank/DDBJ databases">
        <title>Amycolatopsis iheyaensis sp. nov., a new species of the genus Amycolatopsis isolated from soil in Iheya island, Japan.</title>
        <authorList>
            <person name="Ngamcharungchit C."/>
            <person name="Kanto H."/>
            <person name="Take A."/>
            <person name="Intra B."/>
            <person name="Matsumoto A."/>
            <person name="Panbangred W."/>
            <person name="Inahashi Y."/>
        </authorList>
    </citation>
    <scope>NUCLEOTIDE SEQUENCE</scope>
    <source>
        <strain evidence="2">OK19-0408</strain>
    </source>
</reference>
<comment type="caution">
    <text evidence="2">The sequence shown here is derived from an EMBL/GenBank/DDBJ whole genome shotgun (WGS) entry which is preliminary data.</text>
</comment>
<keyword evidence="1" id="KW-0812">Transmembrane</keyword>
<feature type="transmembrane region" description="Helical" evidence="1">
    <location>
        <begin position="111"/>
        <end position="133"/>
    </location>
</feature>
<feature type="transmembrane region" description="Helical" evidence="1">
    <location>
        <begin position="77"/>
        <end position="99"/>
    </location>
</feature>
<dbReference type="AlphaFoldDB" id="A0A9X2NH43"/>
<evidence type="ECO:0000313" key="3">
    <source>
        <dbReference type="Proteomes" id="UP001144096"/>
    </source>
</evidence>
<sequence>MKRLIATERRTALAAAVLALLGGLVYLTGLCLDAVALLSFPDDAGRVGLHAAVDLVLVSALLPGGVLLLRREPLGRIGCIAGSCAAMLATLTSTLLAAAGVTFTDFGPSGLAVGGLGALALVVPPAVVTLALAASGPAARWCGAEIHPT</sequence>
<proteinExistence type="predicted"/>
<evidence type="ECO:0000256" key="1">
    <source>
        <dbReference type="SAM" id="Phobius"/>
    </source>
</evidence>
<organism evidence="2 3">
    <name type="scientific">Amycolatopsis iheyensis</name>
    <dbReference type="NCBI Taxonomy" id="2945988"/>
    <lineage>
        <taxon>Bacteria</taxon>
        <taxon>Bacillati</taxon>
        <taxon>Actinomycetota</taxon>
        <taxon>Actinomycetes</taxon>
        <taxon>Pseudonocardiales</taxon>
        <taxon>Pseudonocardiaceae</taxon>
        <taxon>Amycolatopsis</taxon>
    </lineage>
</organism>
<feature type="transmembrane region" description="Helical" evidence="1">
    <location>
        <begin position="49"/>
        <end position="70"/>
    </location>
</feature>